<dbReference type="InterPro" id="IPR001128">
    <property type="entry name" value="Cyt_P450"/>
</dbReference>
<dbReference type="Gene3D" id="1.10.630.10">
    <property type="entry name" value="Cytochrome P450"/>
    <property type="match status" value="1"/>
</dbReference>
<dbReference type="Pfam" id="PF00067">
    <property type="entry name" value="p450"/>
    <property type="match status" value="1"/>
</dbReference>
<dbReference type="PANTHER" id="PTHR24305">
    <property type="entry name" value="CYTOCHROME P450"/>
    <property type="match status" value="1"/>
</dbReference>
<dbReference type="Proteomes" id="UP001498398">
    <property type="component" value="Unassembled WGS sequence"/>
</dbReference>
<evidence type="ECO:0000256" key="6">
    <source>
        <dbReference type="ARBA" id="ARBA00023004"/>
    </source>
</evidence>
<comment type="pathway">
    <text evidence="2">Secondary metabolite biosynthesis.</text>
</comment>
<protein>
    <submittedName>
        <fullName evidence="7">Uncharacterized protein</fullName>
    </submittedName>
</protein>
<comment type="cofactor">
    <cofactor evidence="1">
        <name>heme</name>
        <dbReference type="ChEBI" id="CHEBI:30413"/>
    </cofactor>
</comment>
<dbReference type="PANTHER" id="PTHR24305:SF157">
    <property type="entry name" value="N-ACETYLTRYPTOPHAN 6-HYDROXYLASE IVOC-RELATED"/>
    <property type="match status" value="1"/>
</dbReference>
<evidence type="ECO:0000256" key="5">
    <source>
        <dbReference type="ARBA" id="ARBA00023002"/>
    </source>
</evidence>
<dbReference type="InterPro" id="IPR036396">
    <property type="entry name" value="Cyt_P450_sf"/>
</dbReference>
<organism evidence="7 8">
    <name type="scientific">Marasmiellus scandens</name>
    <dbReference type="NCBI Taxonomy" id="2682957"/>
    <lineage>
        <taxon>Eukaryota</taxon>
        <taxon>Fungi</taxon>
        <taxon>Dikarya</taxon>
        <taxon>Basidiomycota</taxon>
        <taxon>Agaricomycotina</taxon>
        <taxon>Agaricomycetes</taxon>
        <taxon>Agaricomycetidae</taxon>
        <taxon>Agaricales</taxon>
        <taxon>Marasmiineae</taxon>
        <taxon>Omphalotaceae</taxon>
        <taxon>Marasmiellus</taxon>
    </lineage>
</organism>
<keyword evidence="5" id="KW-0560">Oxidoreductase</keyword>
<evidence type="ECO:0000313" key="8">
    <source>
        <dbReference type="Proteomes" id="UP001498398"/>
    </source>
</evidence>
<keyword evidence="4" id="KW-0479">Metal-binding</keyword>
<comment type="similarity">
    <text evidence="3">Belongs to the cytochrome P450 family.</text>
</comment>
<dbReference type="EMBL" id="JBANRG010000045">
    <property type="protein sequence ID" value="KAK7446051.1"/>
    <property type="molecule type" value="Genomic_DNA"/>
</dbReference>
<evidence type="ECO:0000256" key="3">
    <source>
        <dbReference type="ARBA" id="ARBA00010617"/>
    </source>
</evidence>
<evidence type="ECO:0000256" key="4">
    <source>
        <dbReference type="ARBA" id="ARBA00022723"/>
    </source>
</evidence>
<evidence type="ECO:0000256" key="1">
    <source>
        <dbReference type="ARBA" id="ARBA00001971"/>
    </source>
</evidence>
<dbReference type="SUPFAM" id="SSF48264">
    <property type="entry name" value="Cytochrome P450"/>
    <property type="match status" value="1"/>
</dbReference>
<evidence type="ECO:0000256" key="2">
    <source>
        <dbReference type="ARBA" id="ARBA00005179"/>
    </source>
</evidence>
<name>A0ABR1J2Q6_9AGAR</name>
<comment type="caution">
    <text evidence="7">The sequence shown here is derived from an EMBL/GenBank/DDBJ whole genome shotgun (WGS) entry which is preliminary data.</text>
</comment>
<accession>A0ABR1J2Q6</accession>
<keyword evidence="6" id="KW-0408">Iron</keyword>
<dbReference type="InterPro" id="IPR050121">
    <property type="entry name" value="Cytochrome_P450_monoxygenase"/>
</dbReference>
<dbReference type="InterPro" id="IPR002403">
    <property type="entry name" value="Cyt_P450_E_grp-IV"/>
</dbReference>
<evidence type="ECO:0000313" key="7">
    <source>
        <dbReference type="EMBL" id="KAK7446051.1"/>
    </source>
</evidence>
<proteinExistence type="inferred from homology"/>
<keyword evidence="8" id="KW-1185">Reference proteome</keyword>
<reference evidence="7 8" key="1">
    <citation type="submission" date="2024-01" db="EMBL/GenBank/DDBJ databases">
        <title>A draft genome for the cacao thread blight pathogen Marasmiellus scandens.</title>
        <authorList>
            <person name="Baruah I.K."/>
            <person name="Leung J."/>
            <person name="Bukari Y."/>
            <person name="Amoako-Attah I."/>
            <person name="Meinhardt L.W."/>
            <person name="Bailey B.A."/>
            <person name="Cohen S.P."/>
        </authorList>
    </citation>
    <scope>NUCLEOTIDE SEQUENCE [LARGE SCALE GENOMIC DNA]</scope>
    <source>
        <strain evidence="7 8">GH-19</strain>
    </source>
</reference>
<dbReference type="PRINTS" id="PR00465">
    <property type="entry name" value="EP450IV"/>
</dbReference>
<gene>
    <name evidence="7" type="ORF">VKT23_014674</name>
</gene>
<sequence>MPDWLAVKLDFKSVLGQTNDVTAAATVDETLSTTDKMVSEHPTIFHSILEGVQSGEYAARRESQLITGSWQMKGSFSGLLGATLQITHVLLGPGVYWLILGYSTAIIKESLRLSRGVTTPMKQVVNAGGATIASYYVPEGTSVAIGNTFVHLNPYIFPDPTRFYPERWLEADSGLLEKYLVAFGKGPTVSS</sequence>